<name>A0A0F9TM67_9ZZZZ</name>
<accession>A0A0F9TM67</accession>
<organism evidence="1">
    <name type="scientific">marine sediment metagenome</name>
    <dbReference type="NCBI Taxonomy" id="412755"/>
    <lineage>
        <taxon>unclassified sequences</taxon>
        <taxon>metagenomes</taxon>
        <taxon>ecological metagenomes</taxon>
    </lineage>
</organism>
<reference evidence="1" key="1">
    <citation type="journal article" date="2015" name="Nature">
        <title>Complex archaea that bridge the gap between prokaryotes and eukaryotes.</title>
        <authorList>
            <person name="Spang A."/>
            <person name="Saw J.H."/>
            <person name="Jorgensen S.L."/>
            <person name="Zaremba-Niedzwiedzka K."/>
            <person name="Martijn J."/>
            <person name="Lind A.E."/>
            <person name="van Eijk R."/>
            <person name="Schleper C."/>
            <person name="Guy L."/>
            <person name="Ettema T.J."/>
        </authorList>
    </citation>
    <scope>NUCLEOTIDE SEQUENCE</scope>
</reference>
<sequence>MQNVIREYDTKRDIDVDESGDLIITGKKMLFGVNITNLDGSTLYVKLYNKATAPTVGTDTPKMTLAIPTLKMINLEWLGGIPFSLGIGVGATTGVADTDTTGPGVNECVTTFLYK</sequence>
<gene>
    <name evidence="1" type="ORF">LCGC14_0712690</name>
</gene>
<evidence type="ECO:0000313" key="1">
    <source>
        <dbReference type="EMBL" id="KKN42508.1"/>
    </source>
</evidence>
<protein>
    <submittedName>
        <fullName evidence="1">Uncharacterized protein</fullName>
    </submittedName>
</protein>
<dbReference type="AlphaFoldDB" id="A0A0F9TM67"/>
<comment type="caution">
    <text evidence="1">The sequence shown here is derived from an EMBL/GenBank/DDBJ whole genome shotgun (WGS) entry which is preliminary data.</text>
</comment>
<proteinExistence type="predicted"/>
<dbReference type="EMBL" id="LAZR01001576">
    <property type="protein sequence ID" value="KKN42508.1"/>
    <property type="molecule type" value="Genomic_DNA"/>
</dbReference>